<protein>
    <submittedName>
        <fullName evidence="1">Uncharacterized protein</fullName>
    </submittedName>
</protein>
<dbReference type="Proteomes" id="UP001412239">
    <property type="component" value="Unassembled WGS sequence"/>
</dbReference>
<dbReference type="EMBL" id="LN891252">
    <property type="protein sequence ID" value="CUS07105.1"/>
    <property type="molecule type" value="Genomic_DNA"/>
</dbReference>
<sequence>MVEVSSRTGICRRRMSMASDGWEAQRSETISGREVIVSVFCFGSSFSSLPPIILYVRFPPSVPVWSPRGFPSGEHSSVNKASTRTRSSAACWSTITKRPDGSGDEEVVIPAIFIKTYFLSTCEMTSAFRRPVLVSFPNVEAVSNNGELVAGWAHPGTNSEV</sequence>
<proteinExistence type="predicted"/>
<dbReference type="AlphaFoldDB" id="A0A292PK84"/>
<evidence type="ECO:0000313" key="2">
    <source>
        <dbReference type="Proteomes" id="UP001412239"/>
    </source>
</evidence>
<reference evidence="1" key="1">
    <citation type="submission" date="2015-10" db="EMBL/GenBank/DDBJ databases">
        <authorList>
            <person name="Regsiter A."/>
            <person name="william w."/>
        </authorList>
    </citation>
    <scope>NUCLEOTIDE SEQUENCE</scope>
    <source>
        <strain evidence="1">Montdore</strain>
    </source>
</reference>
<name>A0A292PK84_9PEZI</name>
<keyword evidence="2" id="KW-1185">Reference proteome</keyword>
<gene>
    <name evidence="1" type="ORF">GSTUAT00008819001</name>
</gene>
<accession>A0A292PK84</accession>
<organism evidence="1 2">
    <name type="scientific">Tuber aestivum</name>
    <name type="common">summer truffle</name>
    <dbReference type="NCBI Taxonomy" id="59557"/>
    <lineage>
        <taxon>Eukaryota</taxon>
        <taxon>Fungi</taxon>
        <taxon>Dikarya</taxon>
        <taxon>Ascomycota</taxon>
        <taxon>Pezizomycotina</taxon>
        <taxon>Pezizomycetes</taxon>
        <taxon>Pezizales</taxon>
        <taxon>Tuberaceae</taxon>
        <taxon>Tuber</taxon>
    </lineage>
</organism>
<evidence type="ECO:0000313" key="1">
    <source>
        <dbReference type="EMBL" id="CUS07105.1"/>
    </source>
</evidence>